<accession>A0A7J4IWD6</accession>
<proteinExistence type="predicted"/>
<feature type="compositionally biased region" description="Basic residues" evidence="1">
    <location>
        <begin position="1"/>
        <end position="12"/>
    </location>
</feature>
<feature type="region of interest" description="Disordered" evidence="1">
    <location>
        <begin position="1"/>
        <end position="23"/>
    </location>
</feature>
<evidence type="ECO:0000313" key="3">
    <source>
        <dbReference type="Proteomes" id="UP000565078"/>
    </source>
</evidence>
<dbReference type="AlphaFoldDB" id="A0A7J4IWD6"/>
<evidence type="ECO:0000256" key="1">
    <source>
        <dbReference type="SAM" id="MobiDB-lite"/>
    </source>
</evidence>
<protein>
    <submittedName>
        <fullName evidence="2">Uncharacterized protein</fullName>
    </submittedName>
</protein>
<dbReference type="EMBL" id="DUGC01000063">
    <property type="protein sequence ID" value="HIH09831.1"/>
    <property type="molecule type" value="Genomic_DNA"/>
</dbReference>
<sequence length="147" mass="16871">MLSRKNAGRKFPKIPSGAPAGQRQKKLFACGPQKLVDSVNKKFQIIETKGGPHVQEFVVNNVGMISETMELMVQNISPLQEPGRYRRFLTEYIRGDKEGGMSFYHLNKILLGMGEKPIYLAEFKEYLWHMSLHHAKNIMQRPPIGNW</sequence>
<organism evidence="2 3">
    <name type="scientific">Candidatus Iainarchaeum sp</name>
    <dbReference type="NCBI Taxonomy" id="3101447"/>
    <lineage>
        <taxon>Archaea</taxon>
        <taxon>Candidatus Iainarchaeota</taxon>
        <taxon>Candidatus Iainarchaeia</taxon>
        <taxon>Candidatus Iainarchaeales</taxon>
        <taxon>Candidatus Iainarchaeaceae</taxon>
        <taxon>Candidatus Iainarchaeum</taxon>
    </lineage>
</organism>
<dbReference type="Proteomes" id="UP000565078">
    <property type="component" value="Unassembled WGS sequence"/>
</dbReference>
<reference evidence="3" key="1">
    <citation type="journal article" date="2020" name="bioRxiv">
        <title>A rank-normalized archaeal taxonomy based on genome phylogeny resolves widespread incomplete and uneven classifications.</title>
        <authorList>
            <person name="Rinke C."/>
            <person name="Chuvochina M."/>
            <person name="Mussig A.J."/>
            <person name="Chaumeil P.-A."/>
            <person name="Waite D.W."/>
            <person name="Whitman W.B."/>
            <person name="Parks D.H."/>
            <person name="Hugenholtz P."/>
        </authorList>
    </citation>
    <scope>NUCLEOTIDE SEQUENCE [LARGE SCALE GENOMIC DNA]</scope>
</reference>
<comment type="caution">
    <text evidence="2">The sequence shown here is derived from an EMBL/GenBank/DDBJ whole genome shotgun (WGS) entry which is preliminary data.</text>
</comment>
<gene>
    <name evidence="2" type="ORF">HA254_04130</name>
</gene>
<name>A0A7J4IWD6_9ARCH</name>
<evidence type="ECO:0000313" key="2">
    <source>
        <dbReference type="EMBL" id="HIH09831.1"/>
    </source>
</evidence>